<evidence type="ECO:0000256" key="4">
    <source>
        <dbReference type="ARBA" id="ARBA00023136"/>
    </source>
</evidence>
<protein>
    <recommendedName>
        <fullName evidence="6">RDD domain-containing protein</fullName>
    </recommendedName>
</protein>
<keyword evidence="8" id="KW-1185">Reference proteome</keyword>
<evidence type="ECO:0000256" key="2">
    <source>
        <dbReference type="ARBA" id="ARBA00022692"/>
    </source>
</evidence>
<dbReference type="OrthoDB" id="9787732at2"/>
<dbReference type="eggNOG" id="COG1300">
    <property type="taxonomic scope" value="Bacteria"/>
</dbReference>
<dbReference type="Pfam" id="PF06271">
    <property type="entry name" value="RDD"/>
    <property type="match status" value="1"/>
</dbReference>
<evidence type="ECO:0000259" key="6">
    <source>
        <dbReference type="Pfam" id="PF06271"/>
    </source>
</evidence>
<dbReference type="EMBL" id="CP007128">
    <property type="protein sequence ID" value="AHG89993.1"/>
    <property type="molecule type" value="Genomic_DNA"/>
</dbReference>
<dbReference type="InParanoid" id="W0RKN1"/>
<reference evidence="7 8" key="1">
    <citation type="journal article" date="2014" name="Genome Announc.">
        <title>Genome Sequence and Methylome of Soil Bacterium Gemmatirosa kalamazoonensis KBS708T, a Member of the Rarely Cultivated Gemmatimonadetes Phylum.</title>
        <authorList>
            <person name="Debruyn J.M."/>
            <person name="Radosevich M."/>
            <person name="Wommack K.E."/>
            <person name="Polson S.W."/>
            <person name="Hauser L.J."/>
            <person name="Fawaz M.N."/>
            <person name="Korlach J."/>
            <person name="Tsai Y.C."/>
        </authorList>
    </citation>
    <scope>NUCLEOTIDE SEQUENCE [LARGE SCALE GENOMIC DNA]</scope>
    <source>
        <strain evidence="7 8">KBS708</strain>
    </source>
</reference>
<evidence type="ECO:0000256" key="5">
    <source>
        <dbReference type="SAM" id="Phobius"/>
    </source>
</evidence>
<dbReference type="PATRIC" id="fig|861299.3.peg.2502"/>
<accession>W0RKN1</accession>
<dbReference type="InterPro" id="IPR010432">
    <property type="entry name" value="RDD"/>
</dbReference>
<keyword evidence="4 5" id="KW-0472">Membrane</keyword>
<evidence type="ECO:0000313" key="8">
    <source>
        <dbReference type="Proteomes" id="UP000019151"/>
    </source>
</evidence>
<feature type="domain" description="RDD" evidence="6">
    <location>
        <begin position="33"/>
        <end position="168"/>
    </location>
</feature>
<feature type="transmembrane region" description="Helical" evidence="5">
    <location>
        <begin position="398"/>
        <end position="417"/>
    </location>
</feature>
<feature type="transmembrane region" description="Helical" evidence="5">
    <location>
        <begin position="502"/>
        <end position="520"/>
    </location>
</feature>
<evidence type="ECO:0000256" key="3">
    <source>
        <dbReference type="ARBA" id="ARBA00022989"/>
    </source>
</evidence>
<feature type="transmembrane region" description="Helical" evidence="5">
    <location>
        <begin position="526"/>
        <end position="548"/>
    </location>
</feature>
<dbReference type="PANTHER" id="PTHR35337">
    <property type="entry name" value="SLR1478 PROTEIN"/>
    <property type="match status" value="1"/>
</dbReference>
<sequence length="614" mass="64766">MTAPVLRPSATPPRLESRVDVETPEQVVLSYTVAGVGSRAAAAIVDALICVGAFVVVGIVWNALGAPGHGRLGAAERWLFAIVVFAQFALLWGYYVLFEVLHDGQTPGKRLLGLRVVQDGGQALSLGGAAARNLVRIVDMQPAFTYLVGIVSAAMSPRGRRLGDVVAGTIVVREQAVSAPFAADVVPGAPNDAERALPPAALLSDEEFALLERYMARRQAIDPARRQAIALQLARRLKPRVPTEVDAGLGATDYAWLAALHDRERRARAGVAVLRAAGTARGSSPTALPHALVARGAGRWREFAALFAAVQRRRGGLRALGEDEVSDFVARYREVATDLARLQTAARGRDHDAVFYLARLVAAGHNLVYRREESTARTAIDFVLRQVPAEVRRSWRPIAIAALLLFAPAVASFTAVVRDPTLVTELVPPSLLERAESGQRRGPRGGYLPEDEAGARGPVLASVIMSNNVQITFGAFALGITAGIGTCFLLVMNGVAALGAPLGLYASKGILGQILGFVLPHGVLELSAICIAGGAGLLLASAILLPGARTRRDALVDESARAVRLICASTLMLVVAGLLEGNVSPLVWPLAAKGAVSAATAVMLAGWLWPRRAA</sequence>
<dbReference type="Pfam" id="PF01944">
    <property type="entry name" value="SpoIIM"/>
    <property type="match status" value="1"/>
</dbReference>
<dbReference type="eggNOG" id="COG1714">
    <property type="taxonomic scope" value="Bacteria"/>
</dbReference>
<name>W0RKN1_9BACT</name>
<organism evidence="7 8">
    <name type="scientific">Gemmatirosa kalamazoonensis</name>
    <dbReference type="NCBI Taxonomy" id="861299"/>
    <lineage>
        <taxon>Bacteria</taxon>
        <taxon>Pseudomonadati</taxon>
        <taxon>Gemmatimonadota</taxon>
        <taxon>Gemmatimonadia</taxon>
        <taxon>Gemmatimonadales</taxon>
        <taxon>Gemmatimonadaceae</taxon>
        <taxon>Gemmatirosa</taxon>
    </lineage>
</organism>
<dbReference type="AlphaFoldDB" id="W0RKN1"/>
<feature type="transmembrane region" description="Helical" evidence="5">
    <location>
        <begin position="40"/>
        <end position="66"/>
    </location>
</feature>
<feature type="transmembrane region" description="Helical" evidence="5">
    <location>
        <begin position="78"/>
        <end position="97"/>
    </location>
</feature>
<feature type="transmembrane region" description="Helical" evidence="5">
    <location>
        <begin position="591"/>
        <end position="609"/>
    </location>
</feature>
<feature type="transmembrane region" description="Helical" evidence="5">
    <location>
        <begin position="560"/>
        <end position="579"/>
    </location>
</feature>
<dbReference type="HOGENOM" id="CLU_444651_0_0_0"/>
<dbReference type="PANTHER" id="PTHR35337:SF1">
    <property type="entry name" value="SLR1478 PROTEIN"/>
    <property type="match status" value="1"/>
</dbReference>
<keyword evidence="2 5" id="KW-0812">Transmembrane</keyword>
<dbReference type="Proteomes" id="UP000019151">
    <property type="component" value="Chromosome"/>
</dbReference>
<dbReference type="GO" id="GO:0016020">
    <property type="term" value="C:membrane"/>
    <property type="evidence" value="ECO:0007669"/>
    <property type="project" value="UniProtKB-SubCell"/>
</dbReference>
<gene>
    <name evidence="7" type="ORF">J421_2456</name>
</gene>
<comment type="subcellular location">
    <subcellularLocation>
        <location evidence="1">Membrane</location>
        <topology evidence="1">Multi-pass membrane protein</topology>
    </subcellularLocation>
</comment>
<evidence type="ECO:0000313" key="7">
    <source>
        <dbReference type="EMBL" id="AHG89993.1"/>
    </source>
</evidence>
<dbReference type="InterPro" id="IPR002798">
    <property type="entry name" value="SpoIIM-like"/>
</dbReference>
<keyword evidence="3 5" id="KW-1133">Transmembrane helix</keyword>
<dbReference type="STRING" id="861299.J421_2456"/>
<feature type="transmembrane region" description="Helical" evidence="5">
    <location>
        <begin position="471"/>
        <end position="490"/>
    </location>
</feature>
<proteinExistence type="predicted"/>
<dbReference type="RefSeq" id="WP_025411468.1">
    <property type="nucleotide sequence ID" value="NZ_CP007128.1"/>
</dbReference>
<dbReference type="KEGG" id="gba:J421_2456"/>
<evidence type="ECO:0000256" key="1">
    <source>
        <dbReference type="ARBA" id="ARBA00004141"/>
    </source>
</evidence>